<dbReference type="EMBL" id="VXIS01000161">
    <property type="protein sequence ID" value="KAA8899956.1"/>
    <property type="molecule type" value="Genomic_DNA"/>
</dbReference>
<dbReference type="PANTHER" id="PTHR36839">
    <property type="entry name" value="METALLO-BETA-LACTAMASE FAMILY PROTEIN (AFU_ORTHOLOGUE AFUA_5G12770)"/>
    <property type="match status" value="1"/>
</dbReference>
<dbReference type="Gene3D" id="3.60.15.10">
    <property type="entry name" value="Ribonuclease Z/Hydroxyacylglutathione hydrolase-like"/>
    <property type="match status" value="1"/>
</dbReference>
<comment type="caution">
    <text evidence="2">The sequence shown here is derived from an EMBL/GenBank/DDBJ whole genome shotgun (WGS) entry which is preliminary data.</text>
</comment>
<dbReference type="Proteomes" id="UP000326924">
    <property type="component" value="Unassembled WGS sequence"/>
</dbReference>
<dbReference type="SUPFAM" id="SSF56281">
    <property type="entry name" value="Metallo-hydrolase/oxidoreductase"/>
    <property type="match status" value="1"/>
</dbReference>
<dbReference type="PANTHER" id="PTHR36839:SF1">
    <property type="entry name" value="METALLO-BETA-LACTAMASE FAMILY PROTEIN (AFU_ORTHOLOGUE AFUA_5G12770)"/>
    <property type="match status" value="1"/>
</dbReference>
<dbReference type="SMART" id="SM00849">
    <property type="entry name" value="Lactamase_B"/>
    <property type="match status" value="1"/>
</dbReference>
<dbReference type="InterPro" id="IPR036866">
    <property type="entry name" value="RibonucZ/Hydroxyglut_hydro"/>
</dbReference>
<protein>
    <submittedName>
        <fullName evidence="2">Beta-lactamase-like protein</fullName>
    </submittedName>
</protein>
<dbReference type="InterPro" id="IPR001279">
    <property type="entry name" value="Metallo-B-lactamas"/>
</dbReference>
<reference evidence="2 3" key="1">
    <citation type="submission" date="2019-09" db="EMBL/GenBank/DDBJ databases">
        <title>Draft genome of the ectomycorrhizal ascomycete Sphaerosporella brunnea.</title>
        <authorList>
            <consortium name="DOE Joint Genome Institute"/>
            <person name="Benucci G.M."/>
            <person name="Marozzi G."/>
            <person name="Antonielli L."/>
            <person name="Sanchez S."/>
            <person name="Marco P."/>
            <person name="Wang X."/>
            <person name="Falini L.B."/>
            <person name="Barry K."/>
            <person name="Haridas S."/>
            <person name="Lipzen A."/>
            <person name="Labutti K."/>
            <person name="Grigoriev I.V."/>
            <person name="Murat C."/>
            <person name="Martin F."/>
            <person name="Albertini E."/>
            <person name="Donnini D."/>
            <person name="Bonito G."/>
        </authorList>
    </citation>
    <scope>NUCLEOTIDE SEQUENCE [LARGE SCALE GENOMIC DNA]</scope>
    <source>
        <strain evidence="2 3">Sb_GMNB300</strain>
    </source>
</reference>
<evidence type="ECO:0000313" key="3">
    <source>
        <dbReference type="Proteomes" id="UP000326924"/>
    </source>
</evidence>
<sequence>MSTESPSDLLKCFICTTCGTQFGRHQDPQSQPFGCRICADPRQYVPSGGINYTSLNDLRSNGKYQPIEHKNEITLLDPKNPNIYTIVTTPKFAIGQRCFFIKTPGGNVLWDLITFLDEATERWIREQGGLHAIVISHPHYYTTHRYWSGVFNNCPVYLSVEDREWLSFPEEGGNYQWILTPTQQILPGVTAIKVGGHFPGSLCLLHDKRLFIADSLVTVPSAHGPFGDEPPKGVTSYSFMWSIPNMIPMPPQDVASIVKALEPWEFDSTHGAFNGMDVVRRDVKKRVLESARIALAAMGYRVEEWLL</sequence>
<dbReference type="AlphaFoldDB" id="A0A5J5EQ78"/>
<feature type="domain" description="Metallo-beta-lactamase" evidence="1">
    <location>
        <begin position="95"/>
        <end position="261"/>
    </location>
</feature>
<name>A0A5J5EQ78_9PEZI</name>
<proteinExistence type="predicted"/>
<evidence type="ECO:0000313" key="2">
    <source>
        <dbReference type="EMBL" id="KAA8899956.1"/>
    </source>
</evidence>
<keyword evidence="3" id="KW-1185">Reference proteome</keyword>
<organism evidence="2 3">
    <name type="scientific">Sphaerosporella brunnea</name>
    <dbReference type="NCBI Taxonomy" id="1250544"/>
    <lineage>
        <taxon>Eukaryota</taxon>
        <taxon>Fungi</taxon>
        <taxon>Dikarya</taxon>
        <taxon>Ascomycota</taxon>
        <taxon>Pezizomycotina</taxon>
        <taxon>Pezizomycetes</taxon>
        <taxon>Pezizales</taxon>
        <taxon>Pyronemataceae</taxon>
        <taxon>Sphaerosporella</taxon>
    </lineage>
</organism>
<evidence type="ECO:0000259" key="1">
    <source>
        <dbReference type="SMART" id="SM00849"/>
    </source>
</evidence>
<dbReference type="OrthoDB" id="17458at2759"/>
<dbReference type="InParanoid" id="A0A5J5EQ78"/>
<accession>A0A5J5EQ78</accession>
<gene>
    <name evidence="2" type="ORF">FN846DRAFT_959839</name>
</gene>